<feature type="transmembrane region" description="Helical" evidence="1">
    <location>
        <begin position="96"/>
        <end position="117"/>
    </location>
</feature>
<dbReference type="EMBL" id="LN879502">
    <property type="protein sequence ID" value="CUI16108.1"/>
    <property type="molecule type" value="Genomic_DNA"/>
</dbReference>
<dbReference type="PATRIC" id="fig|389348.3.peg.530"/>
<organism evidence="3 4">
    <name type="scientific">Candidatus Protochlamydia naegleriophila</name>
    <dbReference type="NCBI Taxonomy" id="389348"/>
    <lineage>
        <taxon>Bacteria</taxon>
        <taxon>Pseudomonadati</taxon>
        <taxon>Chlamydiota</taxon>
        <taxon>Chlamydiia</taxon>
        <taxon>Parachlamydiales</taxon>
        <taxon>Parachlamydiaceae</taxon>
        <taxon>Candidatus Protochlamydia</taxon>
    </lineage>
</organism>
<dbReference type="InterPro" id="IPR042150">
    <property type="entry name" value="MmRce1-like"/>
</dbReference>
<feature type="transmembrane region" description="Helical" evidence="1">
    <location>
        <begin position="171"/>
        <end position="190"/>
    </location>
</feature>
<protein>
    <submittedName>
        <fullName evidence="3">CAAX amino terminal protease family protein</fullName>
    </submittedName>
</protein>
<dbReference type="GO" id="GO:0006508">
    <property type="term" value="P:proteolysis"/>
    <property type="evidence" value="ECO:0007669"/>
    <property type="project" value="UniProtKB-KW"/>
</dbReference>
<dbReference type="GO" id="GO:0080120">
    <property type="term" value="P:CAAX-box protein maturation"/>
    <property type="evidence" value="ECO:0007669"/>
    <property type="project" value="UniProtKB-ARBA"/>
</dbReference>
<dbReference type="GO" id="GO:0004175">
    <property type="term" value="F:endopeptidase activity"/>
    <property type="evidence" value="ECO:0007669"/>
    <property type="project" value="UniProtKB-ARBA"/>
</dbReference>
<evidence type="ECO:0000313" key="4">
    <source>
        <dbReference type="Proteomes" id="UP000069902"/>
    </source>
</evidence>
<keyword evidence="3" id="KW-0645">Protease</keyword>
<evidence type="ECO:0000259" key="2">
    <source>
        <dbReference type="Pfam" id="PF02517"/>
    </source>
</evidence>
<keyword evidence="1" id="KW-1133">Transmembrane helix</keyword>
<dbReference type="AlphaFoldDB" id="A0A0U5CN97"/>
<feature type="transmembrane region" description="Helical" evidence="1">
    <location>
        <begin position="12"/>
        <end position="33"/>
    </location>
</feature>
<feature type="transmembrane region" description="Helical" evidence="1">
    <location>
        <begin position="227"/>
        <end position="249"/>
    </location>
</feature>
<reference evidence="4" key="1">
    <citation type="submission" date="2015-09" db="EMBL/GenBank/DDBJ databases">
        <authorList>
            <person name="Bertelli C."/>
        </authorList>
    </citation>
    <scope>NUCLEOTIDE SEQUENCE [LARGE SCALE GENOMIC DNA]</scope>
    <source>
        <strain evidence="4">KNic</strain>
    </source>
</reference>
<feature type="domain" description="CAAX prenyl protease 2/Lysostaphin resistance protein A-like" evidence="2">
    <location>
        <begin position="138"/>
        <end position="239"/>
    </location>
</feature>
<evidence type="ECO:0000313" key="3">
    <source>
        <dbReference type="EMBL" id="CUI16108.1"/>
    </source>
</evidence>
<accession>A0A0U5CN97</accession>
<proteinExistence type="predicted"/>
<evidence type="ECO:0000256" key="1">
    <source>
        <dbReference type="SAM" id="Phobius"/>
    </source>
</evidence>
<dbReference type="InterPro" id="IPR003675">
    <property type="entry name" value="Rce1/LyrA-like_dom"/>
</dbReference>
<dbReference type="RefSeq" id="WP_032125076.1">
    <property type="nucleotide sequence ID" value="NZ_LN879502.1"/>
</dbReference>
<dbReference type="PANTHER" id="PTHR35797">
    <property type="entry name" value="PROTEASE-RELATED"/>
    <property type="match status" value="1"/>
</dbReference>
<feature type="transmembrane region" description="Helical" evidence="1">
    <location>
        <begin position="261"/>
        <end position="281"/>
    </location>
</feature>
<dbReference type="PANTHER" id="PTHR35797:SF1">
    <property type="entry name" value="PROTEASE"/>
    <property type="match status" value="1"/>
</dbReference>
<feature type="transmembrane region" description="Helical" evidence="1">
    <location>
        <begin position="53"/>
        <end position="75"/>
    </location>
</feature>
<keyword evidence="3" id="KW-0378">Hydrolase</keyword>
<name>A0A0U5CN97_9BACT</name>
<dbReference type="Pfam" id="PF02517">
    <property type="entry name" value="Rce1-like"/>
    <property type="match status" value="1"/>
</dbReference>
<keyword evidence="1" id="KW-0812">Transmembrane</keyword>
<dbReference type="KEGG" id="pnl:PNK_0480"/>
<feature type="transmembrane region" description="Helical" evidence="1">
    <location>
        <begin position="202"/>
        <end position="220"/>
    </location>
</feature>
<dbReference type="Proteomes" id="UP000069902">
    <property type="component" value="Chromosome cPNK"/>
</dbReference>
<keyword evidence="1" id="KW-0472">Membrane</keyword>
<sequence>MTLDGEKSSGESSLRFPLTSYFILAYLLSWLVWGSFVLSRNGAGLLPFNSPMPFLPTVALGAFGPSLAALIVIGMSEGWIGIRDFLKRIMLWRVRLWWYFFALIGIPLIMTLGSVILPDVWTSFTPIRWDTLFAYALFFIYPALIIGGPLGEEPGWRGFALPRLQKRYGPLMGSIILGLLWSLWHMPIWFSGQWTKPTIPNIALYMTWIVGVSIIMTWIFNHTKGSIFMAIVVHASVDAFPNAILWPLFPELTQLTDYNFLYGYLGLAIGFEAVALVLIALTRGRLGYRFSSNSLQ</sequence>
<dbReference type="InParanoid" id="A0A0U5CN97"/>
<feature type="transmembrane region" description="Helical" evidence="1">
    <location>
        <begin position="132"/>
        <end position="150"/>
    </location>
</feature>
<gene>
    <name evidence="3" type="ORF">PNK_0480</name>
</gene>
<keyword evidence="4" id="KW-1185">Reference proteome</keyword>